<sequence>MTTPETSVRYAERFRLLSCMAAREVMQDADAPIALEAIVRWLSDRRASLRSASWRQYRCAIDHHCKTALDLDEETRKDLLKSLYGKSDPETIAARKALSPATSSHVLKRLLDSEWDKLLDSLKRGLAGNSVYDTPLLAYLEAGRATGLRPCEWARVRLVTFPGAAVSVLVVKNAKEDEVRAHGDFRRLVFAHETCGASLMAIRRWLAIVDSSLAGTVGGDRAPYGKNFTMRSAIGSIVSAAESGIEKSTPRSIRRGTCSRRPQRRYSLPTRSPRSWGISSIRQQPNITLGRRAVNVECRTLSFRRRIHATLVELCIPLNSIQKRLRAF</sequence>
<proteinExistence type="predicted"/>
<dbReference type="AlphaFoldDB" id="A0A549T8R1"/>
<evidence type="ECO:0000313" key="2">
    <source>
        <dbReference type="EMBL" id="TRL38267.1"/>
    </source>
</evidence>
<name>A0A549T8R1_METSR</name>
<feature type="region of interest" description="Disordered" evidence="1">
    <location>
        <begin position="245"/>
        <end position="277"/>
    </location>
</feature>
<accession>A0A549T8R1</accession>
<evidence type="ECO:0000256" key="1">
    <source>
        <dbReference type="SAM" id="MobiDB-lite"/>
    </source>
</evidence>
<dbReference type="Proteomes" id="UP000316781">
    <property type="component" value="Unassembled WGS sequence"/>
</dbReference>
<evidence type="ECO:0000313" key="3">
    <source>
        <dbReference type="Proteomes" id="UP000316781"/>
    </source>
</evidence>
<comment type="caution">
    <text evidence="2">The sequence shown here is derived from an EMBL/GenBank/DDBJ whole genome shotgun (WGS) entry which is preliminary data.</text>
</comment>
<dbReference type="EMBL" id="VJMF01000003">
    <property type="protein sequence ID" value="TRL38267.1"/>
    <property type="molecule type" value="Genomic_DNA"/>
</dbReference>
<protein>
    <submittedName>
        <fullName evidence="2">Uncharacterized protein</fullName>
    </submittedName>
</protein>
<feature type="compositionally biased region" description="Basic residues" evidence="1">
    <location>
        <begin position="252"/>
        <end position="264"/>
    </location>
</feature>
<organism evidence="2 3">
    <name type="scientific">Methylosinus sporium</name>
    <dbReference type="NCBI Taxonomy" id="428"/>
    <lineage>
        <taxon>Bacteria</taxon>
        <taxon>Pseudomonadati</taxon>
        <taxon>Pseudomonadota</taxon>
        <taxon>Alphaproteobacteria</taxon>
        <taxon>Hyphomicrobiales</taxon>
        <taxon>Methylocystaceae</taxon>
        <taxon>Methylosinus</taxon>
    </lineage>
</organism>
<reference evidence="2 3" key="1">
    <citation type="submission" date="2019-07" db="EMBL/GenBank/DDBJ databases">
        <title>Ln-dependent methylotrophs.</title>
        <authorList>
            <person name="Tani A."/>
        </authorList>
    </citation>
    <scope>NUCLEOTIDE SEQUENCE [LARGE SCALE GENOMIC DNA]</scope>
    <source>
        <strain evidence="2 3">SM89A</strain>
    </source>
</reference>
<gene>
    <name evidence="2" type="ORF">FM996_00750</name>
</gene>
<dbReference type="RefSeq" id="WP_142861401.1">
    <property type="nucleotide sequence ID" value="NZ_VJMF01000003.1"/>
</dbReference>